<dbReference type="GO" id="GO:0038023">
    <property type="term" value="F:signaling receptor activity"/>
    <property type="evidence" value="ECO:0007669"/>
    <property type="project" value="InterPro"/>
</dbReference>
<evidence type="ECO:0000256" key="12">
    <source>
        <dbReference type="ARBA" id="ARBA00023257"/>
    </source>
</evidence>
<accession>A0AAV5UIS4</accession>
<evidence type="ECO:0000256" key="16">
    <source>
        <dbReference type="PIRSR" id="PIRSR601508-1"/>
    </source>
</evidence>
<evidence type="ECO:0000256" key="5">
    <source>
        <dbReference type="ARBA" id="ARBA00022729"/>
    </source>
</evidence>
<evidence type="ECO:0000256" key="9">
    <source>
        <dbReference type="ARBA" id="ARBA00023136"/>
    </source>
</evidence>
<dbReference type="InterPro" id="IPR028082">
    <property type="entry name" value="Peripla_BP_I"/>
</dbReference>
<keyword evidence="2" id="KW-0813">Transport</keyword>
<feature type="domain" description="Ionotropic glutamate receptor L-glutamate and glycine-binding" evidence="21">
    <location>
        <begin position="415"/>
        <end position="478"/>
    </location>
</feature>
<feature type="transmembrane region" description="Helical" evidence="18">
    <location>
        <begin position="789"/>
        <end position="808"/>
    </location>
</feature>
<feature type="transmembrane region" description="Helical" evidence="18">
    <location>
        <begin position="535"/>
        <end position="559"/>
    </location>
</feature>
<feature type="disulfide bond" evidence="17">
    <location>
        <begin position="705"/>
        <end position="767"/>
    </location>
</feature>
<feature type="binding site" evidence="16">
    <location>
        <position position="489"/>
    </location>
    <ligand>
        <name>L-glutamate</name>
        <dbReference type="ChEBI" id="CHEBI:29985"/>
    </ligand>
</feature>
<keyword evidence="13" id="KW-1071">Ligand-gated ion channel</keyword>
<feature type="binding site" evidence="16">
    <location>
        <position position="648"/>
    </location>
    <ligand>
        <name>L-glutamate</name>
        <dbReference type="ChEBI" id="CHEBI:29985"/>
    </ligand>
</feature>
<evidence type="ECO:0000313" key="22">
    <source>
        <dbReference type="EMBL" id="GMT06223.1"/>
    </source>
</evidence>
<keyword evidence="3" id="KW-1003">Cell membrane</keyword>
<dbReference type="Pfam" id="PF10613">
    <property type="entry name" value="Lig_chan-Glu_bd"/>
    <property type="match status" value="1"/>
</dbReference>
<evidence type="ECO:0000256" key="8">
    <source>
        <dbReference type="ARBA" id="ARBA00023065"/>
    </source>
</evidence>
<keyword evidence="23" id="KW-1185">Reference proteome</keyword>
<dbReference type="InterPro" id="IPR001320">
    <property type="entry name" value="Iontro_rcpt_C"/>
</dbReference>
<dbReference type="PANTHER" id="PTHR18966">
    <property type="entry name" value="IONOTROPIC GLUTAMATE RECEPTOR"/>
    <property type="match status" value="1"/>
</dbReference>
<comment type="subcellular location">
    <subcellularLocation>
        <location evidence="15">Postsynaptic cell membrane</location>
        <topology evidence="15">Multi-pass membrane protein</topology>
    </subcellularLocation>
</comment>
<feature type="domain" description="Ionotropic glutamate receptor C-terminal" evidence="20">
    <location>
        <begin position="405"/>
        <end position="760"/>
    </location>
</feature>
<evidence type="ECO:0000256" key="4">
    <source>
        <dbReference type="ARBA" id="ARBA00022692"/>
    </source>
</evidence>
<evidence type="ECO:0000256" key="3">
    <source>
        <dbReference type="ARBA" id="ARBA00022475"/>
    </source>
</evidence>
<evidence type="ECO:0000256" key="14">
    <source>
        <dbReference type="ARBA" id="ARBA00023303"/>
    </source>
</evidence>
<dbReference type="Gene3D" id="3.40.50.2300">
    <property type="match status" value="2"/>
</dbReference>
<proteinExistence type="inferred from homology"/>
<feature type="chain" id="PRO_5043641307" evidence="19">
    <location>
        <begin position="17"/>
        <end position="829"/>
    </location>
</feature>
<dbReference type="InterPro" id="IPR001508">
    <property type="entry name" value="Iono_Glu_rcpt_met"/>
</dbReference>
<name>A0AAV5UIS4_9BILA</name>
<evidence type="ECO:0000256" key="1">
    <source>
        <dbReference type="ARBA" id="ARBA00008685"/>
    </source>
</evidence>
<dbReference type="Gene3D" id="3.40.190.10">
    <property type="entry name" value="Periplasmic binding protein-like II"/>
    <property type="match status" value="2"/>
</dbReference>
<dbReference type="Pfam" id="PF00060">
    <property type="entry name" value="Lig_chan"/>
    <property type="match status" value="1"/>
</dbReference>
<feature type="binding site" evidence="16">
    <location>
        <position position="487"/>
    </location>
    <ligand>
        <name>L-glutamate</name>
        <dbReference type="ChEBI" id="CHEBI:29985"/>
    </ligand>
</feature>
<comment type="caution">
    <text evidence="22">The sequence shown here is derived from an EMBL/GenBank/DDBJ whole genome shotgun (WGS) entry which is preliminary data.</text>
</comment>
<dbReference type="SUPFAM" id="SSF53822">
    <property type="entry name" value="Periplasmic binding protein-like I"/>
    <property type="match status" value="1"/>
</dbReference>
<gene>
    <name evidence="22" type="ORF">PENTCL1PPCAC_28397</name>
</gene>
<dbReference type="PRINTS" id="PR00177">
    <property type="entry name" value="NMDARECEPTOR"/>
</dbReference>
<dbReference type="InterPro" id="IPR001828">
    <property type="entry name" value="ANF_lig-bd_rcpt"/>
</dbReference>
<evidence type="ECO:0000256" key="17">
    <source>
        <dbReference type="PIRSR" id="PIRSR601508-3"/>
    </source>
</evidence>
<dbReference type="Proteomes" id="UP001432027">
    <property type="component" value="Unassembled WGS sequence"/>
</dbReference>
<dbReference type="SUPFAM" id="SSF53850">
    <property type="entry name" value="Periplasmic binding protein-like II"/>
    <property type="match status" value="1"/>
</dbReference>
<keyword evidence="4 18" id="KW-0812">Transmembrane</keyword>
<evidence type="ECO:0000256" key="6">
    <source>
        <dbReference type="ARBA" id="ARBA00022989"/>
    </source>
</evidence>
<evidence type="ECO:0000256" key="11">
    <source>
        <dbReference type="ARBA" id="ARBA00023180"/>
    </source>
</evidence>
<feature type="binding site" evidence="16">
    <location>
        <position position="494"/>
    </location>
    <ligand>
        <name>L-glutamate</name>
        <dbReference type="ChEBI" id="CHEBI:29985"/>
    </ligand>
</feature>
<dbReference type="GO" id="GO:0015276">
    <property type="term" value="F:ligand-gated monoatomic ion channel activity"/>
    <property type="evidence" value="ECO:0007669"/>
    <property type="project" value="InterPro"/>
</dbReference>
<evidence type="ECO:0000256" key="10">
    <source>
        <dbReference type="ARBA" id="ARBA00023170"/>
    </source>
</evidence>
<evidence type="ECO:0000256" key="7">
    <source>
        <dbReference type="ARBA" id="ARBA00023018"/>
    </source>
</evidence>
<evidence type="ECO:0000256" key="18">
    <source>
        <dbReference type="SAM" id="Phobius"/>
    </source>
</evidence>
<reference evidence="22" key="1">
    <citation type="submission" date="2023-10" db="EMBL/GenBank/DDBJ databases">
        <title>Genome assembly of Pristionchus species.</title>
        <authorList>
            <person name="Yoshida K."/>
            <person name="Sommer R.J."/>
        </authorList>
    </citation>
    <scope>NUCLEOTIDE SEQUENCE</scope>
    <source>
        <strain evidence="22">RS0144</strain>
    </source>
</reference>
<dbReference type="AlphaFoldDB" id="A0AAV5UIS4"/>
<dbReference type="InterPro" id="IPR019594">
    <property type="entry name" value="Glu/Gly-bd"/>
</dbReference>
<keyword evidence="14" id="KW-0407">Ion channel</keyword>
<dbReference type="CDD" id="cd13714">
    <property type="entry name" value="PBP2_iGluR_Kainate"/>
    <property type="match status" value="1"/>
</dbReference>
<organism evidence="22 23">
    <name type="scientific">Pristionchus entomophagus</name>
    <dbReference type="NCBI Taxonomy" id="358040"/>
    <lineage>
        <taxon>Eukaryota</taxon>
        <taxon>Metazoa</taxon>
        <taxon>Ecdysozoa</taxon>
        <taxon>Nematoda</taxon>
        <taxon>Chromadorea</taxon>
        <taxon>Rhabditida</taxon>
        <taxon>Rhabditina</taxon>
        <taxon>Diplogasteromorpha</taxon>
        <taxon>Diplogasteroidea</taxon>
        <taxon>Neodiplogasteridae</taxon>
        <taxon>Pristionchus</taxon>
    </lineage>
</organism>
<evidence type="ECO:0000259" key="20">
    <source>
        <dbReference type="SMART" id="SM00079"/>
    </source>
</evidence>
<keyword evidence="9 18" id="KW-0472">Membrane</keyword>
<keyword evidence="5 19" id="KW-0732">Signal</keyword>
<dbReference type="FunFam" id="3.40.190.10:FF:000024">
    <property type="entry name" value="Glutamate receptor, ionotropic, delta 1"/>
    <property type="match status" value="1"/>
</dbReference>
<feature type="signal peptide" evidence="19">
    <location>
        <begin position="1"/>
        <end position="16"/>
    </location>
</feature>
<keyword evidence="8" id="KW-0406">Ion transport</keyword>
<dbReference type="Gene3D" id="1.10.287.70">
    <property type="match status" value="1"/>
</dbReference>
<feature type="binding site" evidence="16">
    <location>
        <position position="693"/>
    </location>
    <ligand>
        <name>L-glutamate</name>
        <dbReference type="ChEBI" id="CHEBI:29985"/>
    </ligand>
</feature>
<sequence>MQQWLFFISILVNSYSEPLRIGVLYDNQEDGHIVDAIEGIVASLPLLPSTSDCQDVQTSLVSISGSDGFSLRQHVMSLKNAGIQVVIGPSDPEMGKIVNELCEELDLIYIYSYLKMSWRQHNHSFGLFPSEGYIKQLDVLLTDWQWKTFAVVVEENRGVDHLLPILNRRLWSPIVIRVRMDEPDGMMNAARAVKSYCDNVMCWNGTNKALIAMSSDNTIKFLEASLKLGMISRQNWFIITSLDNVIDHLQAFHHNSFRLSLPALETQFEWSRSMTTPTHKIDEELFIAWRLKHADIKHTMLSYSLAADSIILACHIHTRTNMTTRYHSDEQLEMLFRGLSGPIRFMGSEKRTDASIPIYELGTHGESLKIGTYSIERGSSMLSVHTNDMPGSHAFESLHERQRKVIRVTTIAERPYVMEKTLPDGTFEGYEGFCIDLLDKLSDILGFEYELSIVRDAKYGRPKANSTEWDGMIGEILSGNADMAVAPITVTARRLEVVDFTDPFLQLGISMLMRTPDNKATASITSFMWPLSPRVWMFSAIGTFLTAFVITLIAVLSPMESPEQFNIKNSFWYLMCILLRAGSGFNCQSSASRIASSVWWTFSLVLIAQYTANFAAVLTVDRKSMPFNSFEELGNQTEYSFGSIYGGSTMQFFQYSRLETFKRIWEGMENATPSSFVESNDQGVQRVYVFLMESASLEYEVTQNCNLTRVGNIVLGSNGYSIALPKGEPCSRLREKLTRQILDFNEKGIMMMLKNNWWKSSEQTEECTSGQKTGSEESNGGALGFENTLGLFVLLGAGLALSMIVALIEKGAFTFSVLRREGRVTPVLR</sequence>
<dbReference type="Pfam" id="PF01094">
    <property type="entry name" value="ANF_receptor"/>
    <property type="match status" value="1"/>
</dbReference>
<dbReference type="InterPro" id="IPR015683">
    <property type="entry name" value="Ionotropic_Glu_rcpt"/>
</dbReference>
<feature type="transmembrane region" description="Helical" evidence="18">
    <location>
        <begin position="571"/>
        <end position="591"/>
    </location>
</feature>
<keyword evidence="17" id="KW-1015">Disulfide bond</keyword>
<comment type="similarity">
    <text evidence="1">Belongs to the glutamate-gated ion channel (TC 1.A.10.1) family.</text>
</comment>
<feature type="transmembrane region" description="Helical" evidence="18">
    <location>
        <begin position="597"/>
        <end position="620"/>
    </location>
</feature>
<keyword evidence="6 18" id="KW-1133">Transmembrane helix</keyword>
<keyword evidence="11" id="KW-0325">Glycoprotein</keyword>
<keyword evidence="12" id="KW-0628">Postsynaptic cell membrane</keyword>
<dbReference type="SMART" id="SM00918">
    <property type="entry name" value="Lig_chan-Glu_bd"/>
    <property type="match status" value="1"/>
</dbReference>
<evidence type="ECO:0000256" key="19">
    <source>
        <dbReference type="SAM" id="SignalP"/>
    </source>
</evidence>
<evidence type="ECO:0000259" key="21">
    <source>
        <dbReference type="SMART" id="SM00918"/>
    </source>
</evidence>
<keyword evidence="7" id="KW-0770">Synapse</keyword>
<evidence type="ECO:0000256" key="2">
    <source>
        <dbReference type="ARBA" id="ARBA00022448"/>
    </source>
</evidence>
<evidence type="ECO:0000256" key="15">
    <source>
        <dbReference type="ARBA" id="ARBA00034104"/>
    </source>
</evidence>
<dbReference type="SMART" id="SM00079">
    <property type="entry name" value="PBPe"/>
    <property type="match status" value="1"/>
</dbReference>
<evidence type="ECO:0000256" key="13">
    <source>
        <dbReference type="ARBA" id="ARBA00023286"/>
    </source>
</evidence>
<dbReference type="FunFam" id="3.40.190.10:FF:000060">
    <property type="entry name" value="Glutamate receptor ionotropic, kainate 1"/>
    <property type="match status" value="1"/>
</dbReference>
<feature type="binding site" evidence="16">
    <location>
        <position position="649"/>
    </location>
    <ligand>
        <name>L-glutamate</name>
        <dbReference type="ChEBI" id="CHEBI:29985"/>
    </ligand>
</feature>
<dbReference type="EMBL" id="BTSX01000006">
    <property type="protein sequence ID" value="GMT06223.1"/>
    <property type="molecule type" value="Genomic_DNA"/>
</dbReference>
<protein>
    <submittedName>
        <fullName evidence="22">Uncharacterized protein</fullName>
    </submittedName>
</protein>
<keyword evidence="10" id="KW-0675">Receptor</keyword>
<evidence type="ECO:0000313" key="23">
    <source>
        <dbReference type="Proteomes" id="UP001432027"/>
    </source>
</evidence>
<dbReference type="GO" id="GO:0045211">
    <property type="term" value="C:postsynaptic membrane"/>
    <property type="evidence" value="ECO:0007669"/>
    <property type="project" value="UniProtKB-SubCell"/>
</dbReference>